<sequence length="549" mass="62343">MSKARKIEASSNSNSSNSPTHSIHSEKRNKSNRQRSSSSRTDSASSSIESETRHVVNENPHKSPLEFLLKRGRTEDFQVIACNSFSPSFEFLDSVSVQEKSNKKIQYMEGIDAHGIRSNVEAYSIDMHCRNFDIFASCEGRYVFIWKLNSNGPQLVHTIKLCNHDQSMNLYCIRWGVWNDKDILAVCGEPNFVMIYEIDLISSDDGKVQYISNLLGELKGHGNSVYCLAFHPDIGNGLILTGSTDDSIRLWDLNLNFETIAIFGGHGAGICCLSFHESGNYFVSGGMDNTCRVYHVQDRVWKYRTFKTEFKQQVETSNKLHEAFMNEPSMRMMNETQQPQQQPQERSWLNETQQPQQQQEERNGSSSSSSSSSCRSSSIRIEPISVPILQSKCTFSSHKGFVDSCLFMGDVILSKTCTSEQSTNDPGDSVIAWVPDSVFFEQDESSFHITSEEDEVSIVHRFKGNSCTYWWLKMALSDRYLARPLQHGTVEIFDLTHVGRAFFTCPVMRLVHPSNDSEEQLIRECVFSRGGKYLLVLQQSGRITRWAVK</sequence>
<comment type="caution">
    <text evidence="8">The sequence shown here is derived from an EMBL/GenBank/DDBJ whole genome shotgun (WGS) entry which is preliminary data.</text>
</comment>
<dbReference type="InterPro" id="IPR051243">
    <property type="entry name" value="PcG_WD-repeat"/>
</dbReference>
<gene>
    <name evidence="8" type="ORF">FDP41_009648</name>
</gene>
<feature type="repeat" description="WD" evidence="6">
    <location>
        <begin position="263"/>
        <end position="297"/>
    </location>
</feature>
<dbReference type="PROSITE" id="PS50294">
    <property type="entry name" value="WD_REPEATS_REGION"/>
    <property type="match status" value="2"/>
</dbReference>
<keyword evidence="3" id="KW-0677">Repeat</keyword>
<dbReference type="VEuPathDB" id="AmoebaDB:NF0050920"/>
<evidence type="ECO:0000256" key="6">
    <source>
        <dbReference type="PROSITE-ProRule" id="PRU00221"/>
    </source>
</evidence>
<evidence type="ECO:0000256" key="4">
    <source>
        <dbReference type="ARBA" id="ARBA00023015"/>
    </source>
</evidence>
<evidence type="ECO:0000256" key="7">
    <source>
        <dbReference type="SAM" id="MobiDB-lite"/>
    </source>
</evidence>
<keyword evidence="2 6" id="KW-0853">WD repeat</keyword>
<dbReference type="InterPro" id="IPR036322">
    <property type="entry name" value="WD40_repeat_dom_sf"/>
</dbReference>
<feature type="region of interest" description="Disordered" evidence="7">
    <location>
        <begin position="1"/>
        <end position="57"/>
    </location>
</feature>
<dbReference type="AlphaFoldDB" id="A0A6A5BA12"/>
<evidence type="ECO:0000313" key="9">
    <source>
        <dbReference type="Proteomes" id="UP000444721"/>
    </source>
</evidence>
<dbReference type="EMBL" id="VFQX01000072">
    <property type="protein sequence ID" value="KAF0971952.1"/>
    <property type="molecule type" value="Genomic_DNA"/>
</dbReference>
<dbReference type="InterPro" id="IPR001680">
    <property type="entry name" value="WD40_rpt"/>
</dbReference>
<proteinExistence type="inferred from homology"/>
<dbReference type="VEuPathDB" id="AmoebaDB:FDP41_009648"/>
<evidence type="ECO:0000256" key="2">
    <source>
        <dbReference type="ARBA" id="ARBA00022574"/>
    </source>
</evidence>
<dbReference type="PROSITE" id="PS00678">
    <property type="entry name" value="WD_REPEATS_1"/>
    <property type="match status" value="1"/>
</dbReference>
<name>A0A6A5BA12_NAEFO</name>
<dbReference type="PANTHER" id="PTHR10253">
    <property type="entry name" value="POLYCOMB PROTEIN"/>
    <property type="match status" value="1"/>
</dbReference>
<dbReference type="InterPro" id="IPR019775">
    <property type="entry name" value="WD40_repeat_CS"/>
</dbReference>
<evidence type="ECO:0000256" key="5">
    <source>
        <dbReference type="ARBA" id="ARBA00023163"/>
    </source>
</evidence>
<feature type="repeat" description="WD" evidence="6">
    <location>
        <begin position="218"/>
        <end position="254"/>
    </location>
</feature>
<dbReference type="RefSeq" id="XP_044556667.1">
    <property type="nucleotide sequence ID" value="XM_044713628.1"/>
</dbReference>
<dbReference type="Gene3D" id="2.130.10.10">
    <property type="entry name" value="YVTN repeat-like/Quinoprotein amine dehydrogenase"/>
    <property type="match status" value="1"/>
</dbReference>
<evidence type="ECO:0000256" key="3">
    <source>
        <dbReference type="ARBA" id="ARBA00022737"/>
    </source>
</evidence>
<dbReference type="SMART" id="SM00320">
    <property type="entry name" value="WD40"/>
    <property type="match status" value="3"/>
</dbReference>
<dbReference type="SUPFAM" id="SSF50978">
    <property type="entry name" value="WD40 repeat-like"/>
    <property type="match status" value="1"/>
</dbReference>
<dbReference type="InterPro" id="IPR015943">
    <property type="entry name" value="WD40/YVTN_repeat-like_dom_sf"/>
</dbReference>
<organism evidence="8 9">
    <name type="scientific">Naegleria fowleri</name>
    <name type="common">Brain eating amoeba</name>
    <dbReference type="NCBI Taxonomy" id="5763"/>
    <lineage>
        <taxon>Eukaryota</taxon>
        <taxon>Discoba</taxon>
        <taxon>Heterolobosea</taxon>
        <taxon>Tetramitia</taxon>
        <taxon>Eutetramitia</taxon>
        <taxon>Vahlkampfiidae</taxon>
        <taxon>Naegleria</taxon>
    </lineage>
</organism>
<dbReference type="OrthoDB" id="7318948at2759"/>
<dbReference type="GeneID" id="68116863"/>
<dbReference type="VEuPathDB" id="AmoebaDB:NfTy_087100"/>
<accession>A0A6A5BA12</accession>
<protein>
    <submittedName>
        <fullName evidence="8">Uncharacterized protein</fullName>
    </submittedName>
</protein>
<comment type="similarity">
    <text evidence="1">Belongs to the WD repeat ESC family.</text>
</comment>
<keyword evidence="9" id="KW-1185">Reference proteome</keyword>
<feature type="compositionally biased region" description="Low complexity" evidence="7">
    <location>
        <begin position="365"/>
        <end position="378"/>
    </location>
</feature>
<reference evidence="8 9" key="1">
    <citation type="journal article" date="2019" name="Sci. Rep.">
        <title>Nanopore sequencing improves the draft genome of the human pathogenic amoeba Naegleria fowleri.</title>
        <authorList>
            <person name="Liechti N."/>
            <person name="Schurch N."/>
            <person name="Bruggmann R."/>
            <person name="Wittwer M."/>
        </authorList>
    </citation>
    <scope>NUCLEOTIDE SEQUENCE [LARGE SCALE GENOMIC DNA]</scope>
    <source>
        <strain evidence="8 9">ATCC 30894</strain>
    </source>
</reference>
<evidence type="ECO:0000313" key="8">
    <source>
        <dbReference type="EMBL" id="KAF0971952.1"/>
    </source>
</evidence>
<feature type="region of interest" description="Disordered" evidence="7">
    <location>
        <begin position="334"/>
        <end position="378"/>
    </location>
</feature>
<dbReference type="OMA" id="EAYSIDM"/>
<keyword evidence="5" id="KW-0804">Transcription</keyword>
<feature type="compositionally biased region" description="Low complexity" evidence="7">
    <location>
        <begin position="34"/>
        <end position="49"/>
    </location>
</feature>
<evidence type="ECO:0000256" key="1">
    <source>
        <dbReference type="ARBA" id="ARBA00008075"/>
    </source>
</evidence>
<keyword evidence="4" id="KW-0805">Transcription regulation</keyword>
<dbReference type="Proteomes" id="UP000444721">
    <property type="component" value="Unassembled WGS sequence"/>
</dbReference>
<dbReference type="Pfam" id="PF00400">
    <property type="entry name" value="WD40"/>
    <property type="match status" value="2"/>
</dbReference>
<dbReference type="PROSITE" id="PS50082">
    <property type="entry name" value="WD_REPEATS_2"/>
    <property type="match status" value="2"/>
</dbReference>